<dbReference type="GO" id="GO:0016020">
    <property type="term" value="C:membrane"/>
    <property type="evidence" value="ECO:0007669"/>
    <property type="project" value="UniProtKB-SubCell"/>
</dbReference>
<reference evidence="10 11" key="1">
    <citation type="submission" date="2024-06" db="EMBL/GenBank/DDBJ databases">
        <title>A chromosome level genome sequence of Diviner's sage (Salvia divinorum).</title>
        <authorList>
            <person name="Ford S.A."/>
            <person name="Ro D.-K."/>
            <person name="Ness R.W."/>
            <person name="Phillips M.A."/>
        </authorList>
    </citation>
    <scope>NUCLEOTIDE SEQUENCE [LARGE SCALE GENOMIC DNA]</scope>
    <source>
        <strain evidence="10">SAF-2024a</strain>
        <tissue evidence="10">Leaf</tissue>
    </source>
</reference>
<evidence type="ECO:0000313" key="10">
    <source>
        <dbReference type="EMBL" id="KAL1558033.1"/>
    </source>
</evidence>
<dbReference type="PROSITE" id="PS50088">
    <property type="entry name" value="ANK_REPEAT"/>
    <property type="match status" value="2"/>
</dbReference>
<dbReference type="PROSITE" id="PS50297">
    <property type="entry name" value="ANK_REP_REGION"/>
    <property type="match status" value="2"/>
</dbReference>
<evidence type="ECO:0000256" key="5">
    <source>
        <dbReference type="ARBA" id="ARBA00023043"/>
    </source>
</evidence>
<feature type="transmembrane region" description="Helical" evidence="8">
    <location>
        <begin position="374"/>
        <end position="395"/>
    </location>
</feature>
<dbReference type="AlphaFoldDB" id="A0ABD1HR92"/>
<proteinExistence type="predicted"/>
<evidence type="ECO:0000256" key="6">
    <source>
        <dbReference type="ARBA" id="ARBA00023136"/>
    </source>
</evidence>
<dbReference type="Pfam" id="PF13962">
    <property type="entry name" value="PGG"/>
    <property type="match status" value="1"/>
</dbReference>
<dbReference type="SMART" id="SM00248">
    <property type="entry name" value="ANK"/>
    <property type="match status" value="5"/>
</dbReference>
<feature type="repeat" description="ANK" evidence="7">
    <location>
        <begin position="177"/>
        <end position="200"/>
    </location>
</feature>
<feature type="domain" description="PGG" evidence="9">
    <location>
        <begin position="256"/>
        <end position="351"/>
    </location>
</feature>
<dbReference type="Gene3D" id="1.25.40.20">
    <property type="entry name" value="Ankyrin repeat-containing domain"/>
    <property type="match status" value="1"/>
</dbReference>
<name>A0ABD1HR92_SALDI</name>
<protein>
    <submittedName>
        <fullName evidence="10">Ankyrin repeat-containing protein-like protein</fullName>
    </submittedName>
</protein>
<evidence type="ECO:0000256" key="8">
    <source>
        <dbReference type="SAM" id="Phobius"/>
    </source>
</evidence>
<accession>A0ABD1HR92</accession>
<keyword evidence="11" id="KW-1185">Reference proteome</keyword>
<organism evidence="10 11">
    <name type="scientific">Salvia divinorum</name>
    <name type="common">Maria pastora</name>
    <name type="synonym">Diviner's sage</name>
    <dbReference type="NCBI Taxonomy" id="28513"/>
    <lineage>
        <taxon>Eukaryota</taxon>
        <taxon>Viridiplantae</taxon>
        <taxon>Streptophyta</taxon>
        <taxon>Embryophyta</taxon>
        <taxon>Tracheophyta</taxon>
        <taxon>Spermatophyta</taxon>
        <taxon>Magnoliopsida</taxon>
        <taxon>eudicotyledons</taxon>
        <taxon>Gunneridae</taxon>
        <taxon>Pentapetalae</taxon>
        <taxon>asterids</taxon>
        <taxon>lamiids</taxon>
        <taxon>Lamiales</taxon>
        <taxon>Lamiaceae</taxon>
        <taxon>Nepetoideae</taxon>
        <taxon>Mentheae</taxon>
        <taxon>Salviinae</taxon>
        <taxon>Salvia</taxon>
        <taxon>Salvia subgen. Calosphace</taxon>
    </lineage>
</organism>
<evidence type="ECO:0000259" key="9">
    <source>
        <dbReference type="Pfam" id="PF13962"/>
    </source>
</evidence>
<dbReference type="SUPFAM" id="SSF48403">
    <property type="entry name" value="Ankyrin repeat"/>
    <property type="match status" value="1"/>
</dbReference>
<evidence type="ECO:0000256" key="1">
    <source>
        <dbReference type="ARBA" id="ARBA00004141"/>
    </source>
</evidence>
<dbReference type="Pfam" id="PF12796">
    <property type="entry name" value="Ank_2"/>
    <property type="match status" value="2"/>
</dbReference>
<dbReference type="EMBL" id="JBEAFC010000004">
    <property type="protein sequence ID" value="KAL1558033.1"/>
    <property type="molecule type" value="Genomic_DNA"/>
</dbReference>
<keyword evidence="5 7" id="KW-0040">ANK repeat</keyword>
<feature type="repeat" description="ANK" evidence="7">
    <location>
        <begin position="74"/>
        <end position="96"/>
    </location>
</feature>
<feature type="transmembrane region" description="Helical" evidence="8">
    <location>
        <begin position="336"/>
        <end position="354"/>
    </location>
</feature>
<dbReference type="InterPro" id="IPR036770">
    <property type="entry name" value="Ankyrin_rpt-contain_sf"/>
</dbReference>
<dbReference type="InterPro" id="IPR002110">
    <property type="entry name" value="Ankyrin_rpt"/>
</dbReference>
<comment type="caution">
    <text evidence="10">The sequence shown here is derived from an EMBL/GenBank/DDBJ whole genome shotgun (WGS) entry which is preliminary data.</text>
</comment>
<dbReference type="InterPro" id="IPR026961">
    <property type="entry name" value="PGG_dom"/>
</dbReference>
<dbReference type="Proteomes" id="UP001567538">
    <property type="component" value="Unassembled WGS sequence"/>
</dbReference>
<dbReference type="PANTHER" id="PTHR24186:SF37">
    <property type="entry name" value="PGG DOMAIN-CONTAINING PROTEIN"/>
    <property type="match status" value="1"/>
</dbReference>
<keyword evidence="2 8" id="KW-0812">Transmembrane</keyword>
<keyword evidence="4 8" id="KW-1133">Transmembrane helix</keyword>
<comment type="subcellular location">
    <subcellularLocation>
        <location evidence="1">Membrane</location>
        <topology evidence="1">Multi-pass membrane protein</topology>
    </subcellularLocation>
</comment>
<evidence type="ECO:0000313" key="11">
    <source>
        <dbReference type="Proteomes" id="UP001567538"/>
    </source>
</evidence>
<keyword evidence="3" id="KW-0677">Repeat</keyword>
<evidence type="ECO:0000256" key="2">
    <source>
        <dbReference type="ARBA" id="ARBA00022692"/>
    </source>
</evidence>
<sequence>MVSEVVERKLYETASRGDVATLVRLLEDDPYLVHGVSFPCSRNLLHIAAMHGQTSIVEAVANLDPQLAWSLDSQQLSPLHIAAMKGHVEICQKLLSVAPEACWWRDCHDMNPVHIAAMKGHVEVLESLFQESLSPAMERVHRRETVLHLCVKHGQLRTLKVLIEKLGEELVHATNEDGETIMHLAVRFNQFETIQYLVENIEIKSQTFNSMGKTEVQILNDSPWNITTSYSEIKRVLSSLKAPPIHNMKLADSMMMLTASIAFQNTMNPPGGVWQDDTPSHKAGEAVIAYTHGHIYDHLVEMNAITLCSSLIAMTVNTNGKSDICASRVGWSAMHLAIVAFMLCYLTSIVVISPDTIEKSFELALYADVVLLRIWYFYIGYRGIFIPLRMWYFIWKRKIRRGEDLTTDPLHIRILYRIFQSLETCMLQRLETWWLCWGPIVNFLF</sequence>
<dbReference type="PANTHER" id="PTHR24186">
    <property type="entry name" value="PROTEIN PHOSPHATASE 1 REGULATORY SUBUNIT"/>
    <property type="match status" value="1"/>
</dbReference>
<evidence type="ECO:0000256" key="7">
    <source>
        <dbReference type="PROSITE-ProRule" id="PRU00023"/>
    </source>
</evidence>
<gene>
    <name evidence="10" type="ORF">AAHA92_08546</name>
</gene>
<evidence type="ECO:0000256" key="3">
    <source>
        <dbReference type="ARBA" id="ARBA00022737"/>
    </source>
</evidence>
<keyword evidence="6 8" id="KW-0472">Membrane</keyword>
<evidence type="ECO:0000256" key="4">
    <source>
        <dbReference type="ARBA" id="ARBA00022989"/>
    </source>
</evidence>